<accession>A0ABS5BZZ9</accession>
<protein>
    <submittedName>
        <fullName evidence="1">Uncharacterized protein</fullName>
    </submittedName>
</protein>
<proteinExistence type="predicted"/>
<dbReference type="Proteomes" id="UP000676565">
    <property type="component" value="Unassembled WGS sequence"/>
</dbReference>
<name>A0ABS5BZZ9_9BACT</name>
<sequence>MLVTTESKAQGWRAVAVFDDRADALIFVGRSSTQVRQQYAEAFAEVLDDEEREHVTTMQLQQWSGAPDAGRWMLKGTLKVPAPVTAKLRLVA</sequence>
<comment type="caution">
    <text evidence="1">The sequence shown here is derived from an EMBL/GenBank/DDBJ whole genome shotgun (WGS) entry which is preliminary data.</text>
</comment>
<dbReference type="EMBL" id="JAGKQQ010000001">
    <property type="protein sequence ID" value="MBP3958805.1"/>
    <property type="molecule type" value="Genomic_DNA"/>
</dbReference>
<evidence type="ECO:0000313" key="1">
    <source>
        <dbReference type="EMBL" id="MBP3958805.1"/>
    </source>
</evidence>
<keyword evidence="2" id="KW-1185">Reference proteome</keyword>
<dbReference type="RefSeq" id="WP_210659129.1">
    <property type="nucleotide sequence ID" value="NZ_JAGKQQ010000001.1"/>
</dbReference>
<gene>
    <name evidence="1" type="ORF">J8F10_26465</name>
</gene>
<evidence type="ECO:0000313" key="2">
    <source>
        <dbReference type="Proteomes" id="UP000676565"/>
    </source>
</evidence>
<reference evidence="1 2" key="1">
    <citation type="submission" date="2021-04" db="EMBL/GenBank/DDBJ databases">
        <authorList>
            <person name="Ivanova A."/>
        </authorList>
    </citation>
    <scope>NUCLEOTIDE SEQUENCE [LARGE SCALE GENOMIC DNA]</scope>
    <source>
        <strain evidence="1 2">G18</strain>
    </source>
</reference>
<organism evidence="1 2">
    <name type="scientific">Gemmata palustris</name>
    <dbReference type="NCBI Taxonomy" id="2822762"/>
    <lineage>
        <taxon>Bacteria</taxon>
        <taxon>Pseudomonadati</taxon>
        <taxon>Planctomycetota</taxon>
        <taxon>Planctomycetia</taxon>
        <taxon>Gemmatales</taxon>
        <taxon>Gemmataceae</taxon>
        <taxon>Gemmata</taxon>
    </lineage>
</organism>